<comment type="caution">
    <text evidence="2">The sequence shown here is derived from an EMBL/GenBank/DDBJ whole genome shotgun (WGS) entry which is preliminary data.</text>
</comment>
<sequence length="57" mass="6429">MSPHEQASFASRLCGLCSQRGVLLLLILSSFFIIRHLERFHSGWSNSPARSIALVMR</sequence>
<feature type="transmembrane region" description="Helical" evidence="1">
    <location>
        <begin position="21"/>
        <end position="37"/>
    </location>
</feature>
<protein>
    <submittedName>
        <fullName evidence="2">Uncharacterized protein</fullName>
    </submittedName>
</protein>
<accession>A0AAN6TDC4</accession>
<dbReference type="EMBL" id="MU853342">
    <property type="protein sequence ID" value="KAK4112348.1"/>
    <property type="molecule type" value="Genomic_DNA"/>
</dbReference>
<organism evidence="2 3">
    <name type="scientific">Canariomyces notabilis</name>
    <dbReference type="NCBI Taxonomy" id="2074819"/>
    <lineage>
        <taxon>Eukaryota</taxon>
        <taxon>Fungi</taxon>
        <taxon>Dikarya</taxon>
        <taxon>Ascomycota</taxon>
        <taxon>Pezizomycotina</taxon>
        <taxon>Sordariomycetes</taxon>
        <taxon>Sordariomycetidae</taxon>
        <taxon>Sordariales</taxon>
        <taxon>Chaetomiaceae</taxon>
        <taxon>Canariomyces</taxon>
    </lineage>
</organism>
<evidence type="ECO:0000313" key="3">
    <source>
        <dbReference type="Proteomes" id="UP001302812"/>
    </source>
</evidence>
<evidence type="ECO:0000256" key="1">
    <source>
        <dbReference type="SAM" id="Phobius"/>
    </source>
</evidence>
<reference evidence="2" key="2">
    <citation type="submission" date="2023-05" db="EMBL/GenBank/DDBJ databases">
        <authorList>
            <consortium name="Lawrence Berkeley National Laboratory"/>
            <person name="Steindorff A."/>
            <person name="Hensen N."/>
            <person name="Bonometti L."/>
            <person name="Westerberg I."/>
            <person name="Brannstrom I.O."/>
            <person name="Guillou S."/>
            <person name="Cros-Aarteil S."/>
            <person name="Calhoun S."/>
            <person name="Haridas S."/>
            <person name="Kuo A."/>
            <person name="Mondo S."/>
            <person name="Pangilinan J."/>
            <person name="Riley R."/>
            <person name="Labutti K."/>
            <person name="Andreopoulos B."/>
            <person name="Lipzen A."/>
            <person name="Chen C."/>
            <person name="Yanf M."/>
            <person name="Daum C."/>
            <person name="Ng V."/>
            <person name="Clum A."/>
            <person name="Ohm R."/>
            <person name="Martin F."/>
            <person name="Silar P."/>
            <person name="Natvig D."/>
            <person name="Lalanne C."/>
            <person name="Gautier V."/>
            <person name="Ament-Velasquez S.L."/>
            <person name="Kruys A."/>
            <person name="Hutchinson M.I."/>
            <person name="Powell A.J."/>
            <person name="Barry K."/>
            <person name="Miller A.N."/>
            <person name="Grigoriev I.V."/>
            <person name="Debuchy R."/>
            <person name="Gladieux P."/>
            <person name="Thoren M.H."/>
            <person name="Johannesson H."/>
        </authorList>
    </citation>
    <scope>NUCLEOTIDE SEQUENCE</scope>
    <source>
        <strain evidence="2">CBS 508.74</strain>
    </source>
</reference>
<keyword evidence="1" id="KW-0812">Transmembrane</keyword>
<gene>
    <name evidence="2" type="ORF">N656DRAFT_85453</name>
</gene>
<dbReference type="GeneID" id="89943497"/>
<proteinExistence type="predicted"/>
<reference evidence="2" key="1">
    <citation type="journal article" date="2023" name="Mol. Phylogenet. Evol.">
        <title>Genome-scale phylogeny and comparative genomics of the fungal order Sordariales.</title>
        <authorList>
            <person name="Hensen N."/>
            <person name="Bonometti L."/>
            <person name="Westerberg I."/>
            <person name="Brannstrom I.O."/>
            <person name="Guillou S."/>
            <person name="Cros-Aarteil S."/>
            <person name="Calhoun S."/>
            <person name="Haridas S."/>
            <person name="Kuo A."/>
            <person name="Mondo S."/>
            <person name="Pangilinan J."/>
            <person name="Riley R."/>
            <person name="LaButti K."/>
            <person name="Andreopoulos B."/>
            <person name="Lipzen A."/>
            <person name="Chen C."/>
            <person name="Yan M."/>
            <person name="Daum C."/>
            <person name="Ng V."/>
            <person name="Clum A."/>
            <person name="Steindorff A."/>
            <person name="Ohm R.A."/>
            <person name="Martin F."/>
            <person name="Silar P."/>
            <person name="Natvig D.O."/>
            <person name="Lalanne C."/>
            <person name="Gautier V."/>
            <person name="Ament-Velasquez S.L."/>
            <person name="Kruys A."/>
            <person name="Hutchinson M.I."/>
            <person name="Powell A.J."/>
            <person name="Barry K."/>
            <person name="Miller A.N."/>
            <person name="Grigoriev I.V."/>
            <person name="Debuchy R."/>
            <person name="Gladieux P."/>
            <person name="Hiltunen Thoren M."/>
            <person name="Johannesson H."/>
        </authorList>
    </citation>
    <scope>NUCLEOTIDE SEQUENCE</scope>
    <source>
        <strain evidence="2">CBS 508.74</strain>
    </source>
</reference>
<evidence type="ECO:0000313" key="2">
    <source>
        <dbReference type="EMBL" id="KAK4112348.1"/>
    </source>
</evidence>
<keyword evidence="3" id="KW-1185">Reference proteome</keyword>
<keyword evidence="1" id="KW-0472">Membrane</keyword>
<dbReference type="AlphaFoldDB" id="A0AAN6TDC4"/>
<name>A0AAN6TDC4_9PEZI</name>
<dbReference type="RefSeq" id="XP_064669918.1">
    <property type="nucleotide sequence ID" value="XM_064819371.1"/>
</dbReference>
<dbReference type="Proteomes" id="UP001302812">
    <property type="component" value="Unassembled WGS sequence"/>
</dbReference>
<keyword evidence="1" id="KW-1133">Transmembrane helix</keyword>